<dbReference type="PANTHER" id="PTHR38434:SF1">
    <property type="entry name" value="BLL2549 PROTEIN"/>
    <property type="match status" value="1"/>
</dbReference>
<feature type="transmembrane region" description="Helical" evidence="2">
    <location>
        <begin position="447"/>
        <end position="463"/>
    </location>
</feature>
<dbReference type="EMBL" id="FOAS01000023">
    <property type="protein sequence ID" value="SEL79364.1"/>
    <property type="molecule type" value="Genomic_DNA"/>
</dbReference>
<dbReference type="InterPro" id="IPR014600">
    <property type="entry name" value="UCP035905_mem"/>
</dbReference>
<feature type="region of interest" description="Disordered" evidence="1">
    <location>
        <begin position="51"/>
        <end position="98"/>
    </location>
</feature>
<feature type="transmembrane region" description="Helical" evidence="2">
    <location>
        <begin position="734"/>
        <end position="755"/>
    </location>
</feature>
<dbReference type="PIRSF" id="PIRSF035905">
    <property type="entry name" value="UCP035905_mp"/>
    <property type="match status" value="1"/>
</dbReference>
<feature type="transmembrane region" description="Helical" evidence="2">
    <location>
        <begin position="859"/>
        <end position="876"/>
    </location>
</feature>
<evidence type="ECO:0000256" key="1">
    <source>
        <dbReference type="SAM" id="MobiDB-lite"/>
    </source>
</evidence>
<dbReference type="Proteomes" id="UP000185766">
    <property type="component" value="Unassembled WGS sequence"/>
</dbReference>
<feature type="transmembrane region" description="Helical" evidence="2">
    <location>
        <begin position="182"/>
        <end position="203"/>
    </location>
</feature>
<feature type="transmembrane region" description="Helical" evidence="2">
    <location>
        <begin position="264"/>
        <end position="281"/>
    </location>
</feature>
<feature type="transmembrane region" description="Helical" evidence="2">
    <location>
        <begin position="767"/>
        <end position="790"/>
    </location>
</feature>
<dbReference type="STRING" id="1429083.GCA_001885685_00198"/>
<feature type="transmembrane region" description="Helical" evidence="2">
    <location>
        <begin position="497"/>
        <end position="516"/>
    </location>
</feature>
<keyword evidence="2" id="KW-0812">Transmembrane</keyword>
<accession>A0A1H7T4Y1</accession>
<keyword evidence="2" id="KW-0472">Membrane</keyword>
<feature type="transmembrane region" description="Helical" evidence="2">
    <location>
        <begin position="239"/>
        <end position="257"/>
    </location>
</feature>
<feature type="transmembrane region" description="Helical" evidence="2">
    <location>
        <begin position="210"/>
        <end position="233"/>
    </location>
</feature>
<feature type="transmembrane region" description="Helical" evidence="2">
    <location>
        <begin position="596"/>
        <end position="614"/>
    </location>
</feature>
<feature type="transmembrane region" description="Helical" evidence="2">
    <location>
        <begin position="312"/>
        <end position="330"/>
    </location>
</feature>
<feature type="compositionally biased region" description="Basic and acidic residues" evidence="1">
    <location>
        <begin position="54"/>
        <end position="70"/>
    </location>
</feature>
<evidence type="ECO:0000256" key="2">
    <source>
        <dbReference type="SAM" id="Phobius"/>
    </source>
</evidence>
<feature type="transmembrane region" description="Helical" evidence="2">
    <location>
        <begin position="424"/>
        <end position="441"/>
    </location>
</feature>
<feature type="transmembrane region" description="Helical" evidence="2">
    <location>
        <begin position="651"/>
        <end position="671"/>
    </location>
</feature>
<keyword evidence="2" id="KW-1133">Transmembrane helix</keyword>
<organism evidence="3 4">
    <name type="scientific">Atopomonas hussainii</name>
    <dbReference type="NCBI Taxonomy" id="1429083"/>
    <lineage>
        <taxon>Bacteria</taxon>
        <taxon>Pseudomonadati</taxon>
        <taxon>Pseudomonadota</taxon>
        <taxon>Gammaproteobacteria</taxon>
        <taxon>Pseudomonadales</taxon>
        <taxon>Pseudomonadaceae</taxon>
        <taxon>Atopomonas</taxon>
    </lineage>
</organism>
<feature type="transmembrane region" description="Helical" evidence="2">
    <location>
        <begin position="367"/>
        <end position="388"/>
    </location>
</feature>
<feature type="transmembrane region" description="Helical" evidence="2">
    <location>
        <begin position="802"/>
        <end position="822"/>
    </location>
</feature>
<sequence length="889" mass="97307">MLNPVLLAIAGALLGGFTPEPALGVPTFALLGYLFGRQREQSSQLDALRQQLEQLKRRADKPEAKAEQSEVKPAQPAFSQTPAASNMPPEQPKPAASEELDWSLPEELVQPAASIRKPTTNDQPIAPPQPEPAELDWLERLLQQGWQWLIGGNPAVKVGLVLLFFGVGFLLRYASEHIEVSIAWRLTGVAAGAFGLLALGWWLRHSQRLYALLLQGGAIGLLYMMVFAALRLYQLLDPTLAFGLLCALAVLSATLALRQDARALASFALAGGFLAPILASTGQGSHVQLFAYYAVLNLCLVTIAWRKHWRELNLLGFAFTFVIGVLWGVNQYRPALLASTEPFLLLFFAIYLAISVRFPLQKAGQPWLDNTLLFGTPMAFTGLQYLLLWDQQDWLALSCLLSGAVYAGVYWLVRQQAPQLLKEALLGIALVLASISIPLALSGDWTAITWALEGALLLRFALLQQRHWSIIISLLLQIGAWLSLLDMPYQAHSWLDSRFYCALILSLCLLCSALWLARHSGQLALAGLRWGALKLPLLILGFALWLISWGWQLDALLNHQLRWLALALLLVASTALGLLAARLLRFNGFALLQDASAWLLAALTLIYASQYQLLDGHGLWLWPLLAVGHSALLLISQGSPRAIISRHFSNGLWLLLLGALMLDQTLADTLLSLGERLAIQLLLFSAITAALPYAPLQLGQPSYRAHLPKLSAVVALVLWLLLCERDPSQQVLSLLPVFNLLDISQIAALVVLWRMAQQSLPAEANKLALGAGFVLLNLIGLRAGTLVWQLPWQLDVLWADGAVQTLLAFLWTAAGMLAMLLSRQKNSRVYWFAGAALLGLTVIKLFAIDLGQSGTLTRIISFIGVGVLLLVIGYLSPLPPSQTTAKEAP</sequence>
<protein>
    <submittedName>
        <fullName evidence="3">Uncharacterized membrane protein</fullName>
    </submittedName>
</protein>
<feature type="transmembrane region" description="Helical" evidence="2">
    <location>
        <begin position="706"/>
        <end position="722"/>
    </location>
</feature>
<gene>
    <name evidence="3" type="ORF">SAMN05216214_1235</name>
</gene>
<feature type="transmembrane region" description="Helical" evidence="2">
    <location>
        <begin position="342"/>
        <end position="360"/>
    </location>
</feature>
<feature type="transmembrane region" description="Helical" evidence="2">
    <location>
        <begin position="287"/>
        <end position="305"/>
    </location>
</feature>
<feature type="transmembrane region" description="Helical" evidence="2">
    <location>
        <begin position="394"/>
        <end position="412"/>
    </location>
</feature>
<feature type="transmembrane region" description="Helical" evidence="2">
    <location>
        <begin position="677"/>
        <end position="694"/>
    </location>
</feature>
<dbReference type="AlphaFoldDB" id="A0A1H7T4Y1"/>
<feature type="transmembrane region" description="Helical" evidence="2">
    <location>
        <begin position="829"/>
        <end position="847"/>
    </location>
</feature>
<proteinExistence type="predicted"/>
<feature type="transmembrane region" description="Helical" evidence="2">
    <location>
        <begin position="470"/>
        <end position="491"/>
    </location>
</feature>
<dbReference type="PANTHER" id="PTHR38434">
    <property type="entry name" value="BLL2549 PROTEIN"/>
    <property type="match status" value="1"/>
</dbReference>
<name>A0A1H7T4Y1_9GAMM</name>
<feature type="transmembrane region" description="Helical" evidence="2">
    <location>
        <begin position="620"/>
        <end position="639"/>
    </location>
</feature>
<feature type="transmembrane region" description="Helical" evidence="2">
    <location>
        <begin position="563"/>
        <end position="584"/>
    </location>
</feature>
<evidence type="ECO:0000313" key="4">
    <source>
        <dbReference type="Proteomes" id="UP000185766"/>
    </source>
</evidence>
<evidence type="ECO:0000313" key="3">
    <source>
        <dbReference type="EMBL" id="SEL79364.1"/>
    </source>
</evidence>
<keyword evidence="4" id="KW-1185">Reference proteome</keyword>
<dbReference type="InterPro" id="IPR019286">
    <property type="entry name" value="DUF2339_TM"/>
</dbReference>
<reference evidence="3 4" key="1">
    <citation type="submission" date="2016-10" db="EMBL/GenBank/DDBJ databases">
        <authorList>
            <person name="de Groot N.N."/>
        </authorList>
    </citation>
    <scope>NUCLEOTIDE SEQUENCE [LARGE SCALE GENOMIC DNA]</scope>
    <source>
        <strain evidence="3 4">JCM 19513</strain>
    </source>
</reference>
<dbReference type="RefSeq" id="WP_074870635.1">
    <property type="nucleotide sequence ID" value="NZ_FOAS01000023.1"/>
</dbReference>
<feature type="transmembrane region" description="Helical" evidence="2">
    <location>
        <begin position="528"/>
        <end position="551"/>
    </location>
</feature>
<dbReference type="Pfam" id="PF10101">
    <property type="entry name" value="DUF2339"/>
    <property type="match status" value="1"/>
</dbReference>